<dbReference type="Proteomes" id="UP000243904">
    <property type="component" value="Chromosome I"/>
</dbReference>
<dbReference type="CDD" id="cd13671">
    <property type="entry name" value="PBP2_TRAP_SBP_like_3"/>
    <property type="match status" value="1"/>
</dbReference>
<evidence type="ECO:0000313" key="4">
    <source>
        <dbReference type="Proteomes" id="UP000243904"/>
    </source>
</evidence>
<accession>A0A1H1LZX9</accession>
<keyword evidence="1 2" id="KW-0732">Signal</keyword>
<keyword evidence="4" id="KW-1185">Reference proteome</keyword>
<keyword evidence="3" id="KW-0675">Receptor</keyword>
<feature type="signal peptide" evidence="2">
    <location>
        <begin position="1"/>
        <end position="28"/>
    </location>
</feature>
<dbReference type="PANTHER" id="PTHR33376">
    <property type="match status" value="1"/>
</dbReference>
<organism evidence="3 4">
    <name type="scientific">Bradyrhizobium canariense</name>
    <dbReference type="NCBI Taxonomy" id="255045"/>
    <lineage>
        <taxon>Bacteria</taxon>
        <taxon>Pseudomonadati</taxon>
        <taxon>Pseudomonadota</taxon>
        <taxon>Alphaproteobacteria</taxon>
        <taxon>Hyphomicrobiales</taxon>
        <taxon>Nitrobacteraceae</taxon>
        <taxon>Bradyrhizobium</taxon>
    </lineage>
</organism>
<dbReference type="AlphaFoldDB" id="A0A1H1LZX9"/>
<dbReference type="InterPro" id="IPR018389">
    <property type="entry name" value="DctP_fam"/>
</dbReference>
<evidence type="ECO:0000256" key="1">
    <source>
        <dbReference type="ARBA" id="ARBA00022729"/>
    </source>
</evidence>
<feature type="chain" id="PRO_5009253892" evidence="2">
    <location>
        <begin position="29"/>
        <end position="335"/>
    </location>
</feature>
<dbReference type="NCBIfam" id="TIGR00787">
    <property type="entry name" value="dctP"/>
    <property type="match status" value="1"/>
</dbReference>
<dbReference type="PIRSF" id="PIRSF006470">
    <property type="entry name" value="DctB"/>
    <property type="match status" value="1"/>
</dbReference>
<sequence length="335" mass="36643">MKRRDFIRLSAGLGAAGLATGLTPPAPAAAQTKMVFKASDVQPPGYPTVAAAENLGKKLEAATNGRLSVRMYPSMQLGGEKETIEQTQIGAVQLLRVSAGAVGPIVDEINVVNMPFLFRNVAHAEKMMDGPIGQELLDKITANANAQLVALCWMDAGARSLYNTKKPIKSIEDIKGLKFRVIGNPIFIDMMNALGGNGVAMGYDQVFSALQTGVIDGAENNPPSYVFSNHYTAAKYLSLTEHLIIPEVLMFSKRTWATLSADDQSLIKKFAREAQLEEREFWNKYEQQAMEKAKAAGCQITEIADKKPFQDAVKPVWDKYGPKYQDMINRINAIA</sequence>
<protein>
    <submittedName>
        <fullName evidence="3">Tripartite ATP-independent transporter solute receptor, DctP family</fullName>
    </submittedName>
</protein>
<dbReference type="RefSeq" id="WP_146685868.1">
    <property type="nucleotide sequence ID" value="NZ_LT629750.1"/>
</dbReference>
<dbReference type="InterPro" id="IPR004682">
    <property type="entry name" value="TRAP_DctP"/>
</dbReference>
<dbReference type="GO" id="GO:0055085">
    <property type="term" value="P:transmembrane transport"/>
    <property type="evidence" value="ECO:0007669"/>
    <property type="project" value="InterPro"/>
</dbReference>
<dbReference type="EMBL" id="LT629750">
    <property type="protein sequence ID" value="SDR79977.1"/>
    <property type="molecule type" value="Genomic_DNA"/>
</dbReference>
<dbReference type="GO" id="GO:0030246">
    <property type="term" value="F:carbohydrate binding"/>
    <property type="evidence" value="ECO:0007669"/>
    <property type="project" value="TreeGrafter"/>
</dbReference>
<reference evidence="4" key="1">
    <citation type="submission" date="2016-10" db="EMBL/GenBank/DDBJ databases">
        <authorList>
            <person name="Varghese N."/>
            <person name="Submissions S."/>
        </authorList>
    </citation>
    <scope>NUCLEOTIDE SEQUENCE [LARGE SCALE GENOMIC DNA]</scope>
    <source>
        <strain evidence="4">GAS369</strain>
    </source>
</reference>
<dbReference type="Gene3D" id="3.40.190.170">
    <property type="entry name" value="Bacterial extracellular solute-binding protein, family 7"/>
    <property type="match status" value="1"/>
</dbReference>
<dbReference type="Pfam" id="PF03480">
    <property type="entry name" value="DctP"/>
    <property type="match status" value="1"/>
</dbReference>
<evidence type="ECO:0000313" key="3">
    <source>
        <dbReference type="EMBL" id="SDR79977.1"/>
    </source>
</evidence>
<dbReference type="PANTHER" id="PTHR33376:SF2">
    <property type="entry name" value="DICARBOXYLATE-BINDING PERIPLASMIC PROTEIN"/>
    <property type="match status" value="1"/>
</dbReference>
<dbReference type="PROSITE" id="PS51318">
    <property type="entry name" value="TAT"/>
    <property type="match status" value="1"/>
</dbReference>
<dbReference type="NCBIfam" id="NF037995">
    <property type="entry name" value="TRAP_S1"/>
    <property type="match status" value="1"/>
</dbReference>
<name>A0A1H1LZX9_9BRAD</name>
<dbReference type="InterPro" id="IPR006311">
    <property type="entry name" value="TAT_signal"/>
</dbReference>
<dbReference type="InterPro" id="IPR038404">
    <property type="entry name" value="TRAP_DctP_sf"/>
</dbReference>
<proteinExistence type="predicted"/>
<evidence type="ECO:0000256" key="2">
    <source>
        <dbReference type="SAM" id="SignalP"/>
    </source>
</evidence>
<dbReference type="GO" id="GO:0030288">
    <property type="term" value="C:outer membrane-bounded periplasmic space"/>
    <property type="evidence" value="ECO:0007669"/>
    <property type="project" value="InterPro"/>
</dbReference>
<gene>
    <name evidence="3" type="ORF">SAMN05444158_0032</name>
</gene>